<dbReference type="RefSeq" id="XP_018382440.1">
    <property type="nucleotide sequence ID" value="XM_018526837.1"/>
</dbReference>
<dbReference type="VEuPathDB" id="FungiDB:CC77DRAFT_1034003"/>
<dbReference type="EMBL" id="KV441488">
    <property type="protein sequence ID" value="OAG17019.1"/>
    <property type="molecule type" value="Genomic_DNA"/>
</dbReference>
<dbReference type="GeneID" id="29112431"/>
<dbReference type="Proteomes" id="UP000077248">
    <property type="component" value="Unassembled WGS sequence"/>
</dbReference>
<dbReference type="AlphaFoldDB" id="A0A177DDX6"/>
<organism evidence="1 2">
    <name type="scientific">Alternaria alternata</name>
    <name type="common">Alternaria rot fungus</name>
    <name type="synonym">Torula alternata</name>
    <dbReference type="NCBI Taxonomy" id="5599"/>
    <lineage>
        <taxon>Eukaryota</taxon>
        <taxon>Fungi</taxon>
        <taxon>Dikarya</taxon>
        <taxon>Ascomycota</taxon>
        <taxon>Pezizomycotina</taxon>
        <taxon>Dothideomycetes</taxon>
        <taxon>Pleosporomycetidae</taxon>
        <taxon>Pleosporales</taxon>
        <taxon>Pleosporineae</taxon>
        <taxon>Pleosporaceae</taxon>
        <taxon>Alternaria</taxon>
        <taxon>Alternaria sect. Alternaria</taxon>
        <taxon>Alternaria alternata complex</taxon>
    </lineage>
</organism>
<protein>
    <submittedName>
        <fullName evidence="1">Uncharacterized protein</fullName>
    </submittedName>
</protein>
<evidence type="ECO:0000313" key="1">
    <source>
        <dbReference type="EMBL" id="OAG17019.1"/>
    </source>
</evidence>
<keyword evidence="2" id="KW-1185">Reference proteome</keyword>
<gene>
    <name evidence="1" type="ORF">CC77DRAFT_1034003</name>
</gene>
<proteinExistence type="predicted"/>
<evidence type="ECO:0000313" key="2">
    <source>
        <dbReference type="Proteomes" id="UP000077248"/>
    </source>
</evidence>
<name>A0A177DDX6_ALTAL</name>
<reference evidence="1 2" key="1">
    <citation type="submission" date="2016-05" db="EMBL/GenBank/DDBJ databases">
        <title>Comparative analysis of secretome profiles of manganese(II)-oxidizing ascomycete fungi.</title>
        <authorList>
            <consortium name="DOE Joint Genome Institute"/>
            <person name="Zeiner C.A."/>
            <person name="Purvine S.O."/>
            <person name="Zink E.M."/>
            <person name="Wu S."/>
            <person name="Pasa-Tolic L."/>
            <person name="Chaput D.L."/>
            <person name="Haridas S."/>
            <person name="Grigoriev I.V."/>
            <person name="Santelli C.M."/>
            <person name="Hansel C.M."/>
        </authorList>
    </citation>
    <scope>NUCLEOTIDE SEQUENCE [LARGE SCALE GENOMIC DNA]</scope>
    <source>
        <strain evidence="1 2">SRC1lrK2f</strain>
    </source>
</reference>
<sequence>MFSCANYERGCRGRCNAMNGRCDSCHTLNLQVRSNSASSTSSTNGLPSAAYSAMTNSFASLSQLNSSSSSQRAQ</sequence>
<dbReference type="OMA" id="RCASCIT"/>
<accession>A0A177DDX6</accession>
<dbReference type="KEGG" id="aalt:CC77DRAFT_1034003"/>